<dbReference type="PROSITE" id="PS51352">
    <property type="entry name" value="THIOREDOXIN_2"/>
    <property type="match status" value="1"/>
</dbReference>
<keyword evidence="3 7" id="KW-0560">Oxidoreductase</keyword>
<comment type="caution">
    <text evidence="7">The sequence shown here is derived from an EMBL/GenBank/DDBJ whole genome shotgun (WGS) entry which is preliminary data.</text>
</comment>
<keyword evidence="1 7" id="KW-0575">Peroxidase</keyword>
<gene>
    <name evidence="7" type="ORF">ACFQE0_09250</name>
</gene>
<protein>
    <submittedName>
        <fullName evidence="7">Peroxiredoxin</fullName>
        <ecNumber evidence="7">1.11.1.24</ecNumber>
    </submittedName>
</protein>
<dbReference type="SUPFAM" id="SSF52833">
    <property type="entry name" value="Thioredoxin-like"/>
    <property type="match status" value="1"/>
</dbReference>
<dbReference type="RefSeq" id="WP_378968994.1">
    <property type="nucleotide sequence ID" value="NZ_JBHSWN010000001.1"/>
</dbReference>
<dbReference type="InterPro" id="IPR013766">
    <property type="entry name" value="Thioredoxin_domain"/>
</dbReference>
<name>A0ABW2BIP3_9HYPH</name>
<evidence type="ECO:0000313" key="8">
    <source>
        <dbReference type="Proteomes" id="UP001596292"/>
    </source>
</evidence>
<dbReference type="InterPro" id="IPR013740">
    <property type="entry name" value="Redoxin"/>
</dbReference>
<evidence type="ECO:0000256" key="4">
    <source>
        <dbReference type="ARBA" id="ARBA00023157"/>
    </source>
</evidence>
<dbReference type="PANTHER" id="PTHR42801">
    <property type="entry name" value="THIOREDOXIN-DEPENDENT PEROXIDE REDUCTASE"/>
    <property type="match status" value="1"/>
</dbReference>
<dbReference type="Proteomes" id="UP001596292">
    <property type="component" value="Unassembled WGS sequence"/>
</dbReference>
<keyword evidence="8" id="KW-1185">Reference proteome</keyword>
<keyword evidence="4" id="KW-1015">Disulfide bond</keyword>
<feature type="domain" description="Thioredoxin" evidence="6">
    <location>
        <begin position="23"/>
        <end position="189"/>
    </location>
</feature>
<dbReference type="Gene3D" id="3.40.30.10">
    <property type="entry name" value="Glutaredoxin"/>
    <property type="match status" value="1"/>
</dbReference>
<dbReference type="InterPro" id="IPR050924">
    <property type="entry name" value="Peroxiredoxin_BCP/PrxQ"/>
</dbReference>
<evidence type="ECO:0000256" key="3">
    <source>
        <dbReference type="ARBA" id="ARBA00023002"/>
    </source>
</evidence>
<evidence type="ECO:0000259" key="6">
    <source>
        <dbReference type="PROSITE" id="PS51352"/>
    </source>
</evidence>
<dbReference type="InterPro" id="IPR036249">
    <property type="entry name" value="Thioredoxin-like_sf"/>
</dbReference>
<dbReference type="Pfam" id="PF08534">
    <property type="entry name" value="Redoxin"/>
    <property type="match status" value="1"/>
</dbReference>
<evidence type="ECO:0000256" key="1">
    <source>
        <dbReference type="ARBA" id="ARBA00022559"/>
    </source>
</evidence>
<organism evidence="7 8">
    <name type="scientific">Methylobacterium komagatae</name>
    <dbReference type="NCBI Taxonomy" id="374425"/>
    <lineage>
        <taxon>Bacteria</taxon>
        <taxon>Pseudomonadati</taxon>
        <taxon>Pseudomonadota</taxon>
        <taxon>Alphaproteobacteria</taxon>
        <taxon>Hyphomicrobiales</taxon>
        <taxon>Methylobacteriaceae</taxon>
        <taxon>Methylobacterium</taxon>
    </lineage>
</organism>
<dbReference type="EC" id="1.11.1.24" evidence="7"/>
<evidence type="ECO:0000256" key="5">
    <source>
        <dbReference type="ARBA" id="ARBA00023284"/>
    </source>
</evidence>
<dbReference type="EMBL" id="JBHSWN010000001">
    <property type="protein sequence ID" value="MFC6789784.1"/>
    <property type="molecule type" value="Genomic_DNA"/>
</dbReference>
<dbReference type="CDD" id="cd03017">
    <property type="entry name" value="PRX_BCP"/>
    <property type="match status" value="1"/>
</dbReference>
<evidence type="ECO:0000256" key="2">
    <source>
        <dbReference type="ARBA" id="ARBA00022862"/>
    </source>
</evidence>
<dbReference type="PANTHER" id="PTHR42801:SF21">
    <property type="entry name" value="BCPB PROTEIN"/>
    <property type="match status" value="1"/>
</dbReference>
<accession>A0ABW2BIP3</accession>
<sequence length="190" mass="20666">MSANPNTLPDNLPVPEDDGAAAHLRGSRLPDVALRATDGSTISLAKLKGRTVAYAYPRTGEPGKPTFTPDWDTIPGARGCTPQSCDFRDHFDELKGLGVDHVYGLSTQTSTYQEEAVARLHLPFAILSDAHRALTMAARLPTFEAGGETLLKRLTLVIDDGVVTHLFYPVFPPDQSARQVIAWLEESRQA</sequence>
<proteinExistence type="predicted"/>
<keyword evidence="2" id="KW-0049">Antioxidant</keyword>
<evidence type="ECO:0000313" key="7">
    <source>
        <dbReference type="EMBL" id="MFC6789784.1"/>
    </source>
</evidence>
<reference evidence="8" key="1">
    <citation type="journal article" date="2019" name="Int. J. Syst. Evol. Microbiol.">
        <title>The Global Catalogue of Microorganisms (GCM) 10K type strain sequencing project: providing services to taxonomists for standard genome sequencing and annotation.</title>
        <authorList>
            <consortium name="The Broad Institute Genomics Platform"/>
            <consortium name="The Broad Institute Genome Sequencing Center for Infectious Disease"/>
            <person name="Wu L."/>
            <person name="Ma J."/>
        </authorList>
    </citation>
    <scope>NUCLEOTIDE SEQUENCE [LARGE SCALE GENOMIC DNA]</scope>
    <source>
        <strain evidence="8">CCUG 48316</strain>
    </source>
</reference>
<keyword evidence="5" id="KW-0676">Redox-active center</keyword>
<dbReference type="GO" id="GO:0140824">
    <property type="term" value="F:thioredoxin-dependent peroxiredoxin activity"/>
    <property type="evidence" value="ECO:0007669"/>
    <property type="project" value="UniProtKB-EC"/>
</dbReference>